<dbReference type="InterPro" id="IPR029044">
    <property type="entry name" value="Nucleotide-diphossugar_trans"/>
</dbReference>
<evidence type="ECO:0000313" key="3">
    <source>
        <dbReference type="Proteomes" id="UP000229749"/>
    </source>
</evidence>
<evidence type="ECO:0000313" key="2">
    <source>
        <dbReference type="EMBL" id="PJA47605.1"/>
    </source>
</evidence>
<name>A0A2M7XI45_9BACT</name>
<dbReference type="EMBL" id="PFWS01000009">
    <property type="protein sequence ID" value="PJA47605.1"/>
    <property type="molecule type" value="Genomic_DNA"/>
</dbReference>
<organism evidence="2 3">
    <name type="scientific">Candidatus Uhrbacteria bacterium CG_4_9_14_3_um_filter_36_7</name>
    <dbReference type="NCBI Taxonomy" id="1975033"/>
    <lineage>
        <taxon>Bacteria</taxon>
        <taxon>Candidatus Uhriibacteriota</taxon>
    </lineage>
</organism>
<sequence>MKTASISVIIPTYQHGQTIGQCLESIFFQTLQPKEVIVVNDGSTDQTLEVLESFKNKIILINQENQGNQRARNRGFEASSGDFVLFCDADIVMRPDMLEKMYEKIERHPEVSYVYSRFRFGWKKFSSFPFDPARLERMNYIHTTSLIRHDHFPGFDENIKKFQDWDIWLSLLSQGHIGVFIPDELFRILDVKGRLGISKWLPKYAYKIPWRYFYWRPWRIKSYEQGREIILKKHGLLEKY</sequence>
<dbReference type="InterPro" id="IPR050834">
    <property type="entry name" value="Glycosyltransf_2"/>
</dbReference>
<dbReference type="PANTHER" id="PTHR43685">
    <property type="entry name" value="GLYCOSYLTRANSFERASE"/>
    <property type="match status" value="1"/>
</dbReference>
<dbReference type="AlphaFoldDB" id="A0A2M7XI45"/>
<comment type="caution">
    <text evidence="2">The sequence shown here is derived from an EMBL/GenBank/DDBJ whole genome shotgun (WGS) entry which is preliminary data.</text>
</comment>
<feature type="domain" description="Glycosyltransferase 2-like" evidence="1">
    <location>
        <begin position="7"/>
        <end position="152"/>
    </location>
</feature>
<reference evidence="3" key="1">
    <citation type="submission" date="2017-09" db="EMBL/GenBank/DDBJ databases">
        <title>Depth-based differentiation of microbial function through sediment-hosted aquifers and enrichment of novel symbionts in the deep terrestrial subsurface.</title>
        <authorList>
            <person name="Probst A.J."/>
            <person name="Ladd B."/>
            <person name="Jarett J.K."/>
            <person name="Geller-Mcgrath D.E."/>
            <person name="Sieber C.M.K."/>
            <person name="Emerson J.B."/>
            <person name="Anantharaman K."/>
            <person name="Thomas B.C."/>
            <person name="Malmstrom R."/>
            <person name="Stieglmeier M."/>
            <person name="Klingl A."/>
            <person name="Woyke T."/>
            <person name="Ryan C.M."/>
            <person name="Banfield J.F."/>
        </authorList>
    </citation>
    <scope>NUCLEOTIDE SEQUENCE [LARGE SCALE GENOMIC DNA]</scope>
</reference>
<gene>
    <name evidence="2" type="ORF">CO172_00660</name>
</gene>
<dbReference type="Pfam" id="PF00535">
    <property type="entry name" value="Glycos_transf_2"/>
    <property type="match status" value="1"/>
</dbReference>
<dbReference type="PANTHER" id="PTHR43685:SF2">
    <property type="entry name" value="GLYCOSYLTRANSFERASE 2-LIKE DOMAIN-CONTAINING PROTEIN"/>
    <property type="match status" value="1"/>
</dbReference>
<accession>A0A2M7XI45</accession>
<dbReference type="Gene3D" id="3.90.550.10">
    <property type="entry name" value="Spore Coat Polysaccharide Biosynthesis Protein SpsA, Chain A"/>
    <property type="match status" value="1"/>
</dbReference>
<dbReference type="CDD" id="cd00761">
    <property type="entry name" value="Glyco_tranf_GTA_type"/>
    <property type="match status" value="1"/>
</dbReference>
<protein>
    <recommendedName>
        <fullName evidence="1">Glycosyltransferase 2-like domain-containing protein</fullName>
    </recommendedName>
</protein>
<dbReference type="Proteomes" id="UP000229749">
    <property type="component" value="Unassembled WGS sequence"/>
</dbReference>
<proteinExistence type="predicted"/>
<dbReference type="InterPro" id="IPR001173">
    <property type="entry name" value="Glyco_trans_2-like"/>
</dbReference>
<dbReference type="SUPFAM" id="SSF53448">
    <property type="entry name" value="Nucleotide-diphospho-sugar transferases"/>
    <property type="match status" value="1"/>
</dbReference>
<evidence type="ECO:0000259" key="1">
    <source>
        <dbReference type="Pfam" id="PF00535"/>
    </source>
</evidence>